<dbReference type="SUPFAM" id="SSF52833">
    <property type="entry name" value="Thioredoxin-like"/>
    <property type="match status" value="1"/>
</dbReference>
<keyword evidence="10 11" id="KW-0472">Membrane</keyword>
<dbReference type="OrthoDB" id="4664297at2759"/>
<evidence type="ECO:0000256" key="4">
    <source>
        <dbReference type="ARBA" id="ARBA00022660"/>
    </source>
</evidence>
<evidence type="ECO:0000256" key="1">
    <source>
        <dbReference type="ARBA" id="ARBA00004298"/>
    </source>
</evidence>
<keyword evidence="4" id="KW-0679">Respiratory chain</keyword>
<keyword evidence="13" id="KW-1185">Reference proteome</keyword>
<dbReference type="GO" id="GO:0016491">
    <property type="term" value="F:oxidoreductase activity"/>
    <property type="evidence" value="ECO:0007669"/>
    <property type="project" value="InterPro"/>
</dbReference>
<keyword evidence="8 11" id="KW-1133">Transmembrane helix</keyword>
<dbReference type="EMBL" id="JANBUW010000082">
    <property type="protein sequence ID" value="KAJ2849375.1"/>
    <property type="molecule type" value="Genomic_DNA"/>
</dbReference>
<dbReference type="Gene3D" id="3.40.30.10">
    <property type="entry name" value="Glutaredoxin"/>
    <property type="match status" value="1"/>
</dbReference>
<evidence type="ECO:0000256" key="11">
    <source>
        <dbReference type="SAM" id="Phobius"/>
    </source>
</evidence>
<evidence type="ECO:0000256" key="6">
    <source>
        <dbReference type="ARBA" id="ARBA00022792"/>
    </source>
</evidence>
<evidence type="ECO:0000313" key="13">
    <source>
        <dbReference type="Proteomes" id="UP001139887"/>
    </source>
</evidence>
<evidence type="ECO:0000256" key="7">
    <source>
        <dbReference type="ARBA" id="ARBA00022982"/>
    </source>
</evidence>
<dbReference type="GO" id="GO:0005743">
    <property type="term" value="C:mitochondrial inner membrane"/>
    <property type="evidence" value="ECO:0007669"/>
    <property type="project" value="UniProtKB-SubCell"/>
</dbReference>
<dbReference type="PANTHER" id="PTHR12966:SF0">
    <property type="entry name" value="NADH DEHYDROGENASE [UBIQUINONE] 1 ALPHA SUBCOMPLEX SUBUNIT 13"/>
    <property type="match status" value="1"/>
</dbReference>
<evidence type="ECO:0000256" key="10">
    <source>
        <dbReference type="ARBA" id="ARBA00023136"/>
    </source>
</evidence>
<evidence type="ECO:0000256" key="2">
    <source>
        <dbReference type="ARBA" id="ARBA00007312"/>
    </source>
</evidence>
<evidence type="ECO:0008006" key="14">
    <source>
        <dbReference type="Google" id="ProtNLM"/>
    </source>
</evidence>
<dbReference type="InterPro" id="IPR009346">
    <property type="entry name" value="GRIM-19"/>
</dbReference>
<keyword evidence="7" id="KW-0249">Electron transport</keyword>
<organism evidence="12 13">
    <name type="scientific">Coemansia brasiliensis</name>
    <dbReference type="NCBI Taxonomy" id="2650707"/>
    <lineage>
        <taxon>Eukaryota</taxon>
        <taxon>Fungi</taxon>
        <taxon>Fungi incertae sedis</taxon>
        <taxon>Zoopagomycota</taxon>
        <taxon>Kickxellomycotina</taxon>
        <taxon>Kickxellomycetes</taxon>
        <taxon>Kickxellales</taxon>
        <taxon>Kickxellaceae</taxon>
        <taxon>Coemansia</taxon>
    </lineage>
</organism>
<keyword evidence="6" id="KW-0999">Mitochondrion inner membrane</keyword>
<dbReference type="GO" id="GO:0045271">
    <property type="term" value="C:respiratory chain complex I"/>
    <property type="evidence" value="ECO:0007669"/>
    <property type="project" value="UniProtKB-ARBA"/>
</dbReference>
<accession>A0A9W8I975</accession>
<keyword evidence="9" id="KW-0496">Mitochondrion</keyword>
<evidence type="ECO:0000256" key="8">
    <source>
        <dbReference type="ARBA" id="ARBA00022989"/>
    </source>
</evidence>
<sequence length="312" mass="36311">MSKIVFYFDTQSTYSYMGFEFMEKYQKLWNIPVDYRPFNLNEVMANARNSFSPYKLPFMFADLKRTASITKIPFRGTPKTYPYDSSVALKTLQYIKLHHPDKLASAMRSLWQMEYVECKAPDSKDHVKSALQSVVDSAVIDQAMNDQECQQFVEQNTNDLKRMKGFGAPTILIRRMDSNTVPASQDMPPKGGFKSIRYERRLPKRGPSGIAMFAICGGLMTYGWYRVYLALDERRELEREKIWSRIHLTPMLIAEADRDEFRRRHAAVEREREIMKDVPGWVPGQSVYNGKRYAPDTIANIPLHQQPGFRKD</sequence>
<gene>
    <name evidence="12" type="ORF">IWW36_002666</name>
</gene>
<comment type="subcellular location">
    <subcellularLocation>
        <location evidence="1">Mitochondrion inner membrane</location>
        <topology evidence="1">Single-pass membrane protein</topology>
        <orientation evidence="1">Matrix side</orientation>
    </subcellularLocation>
</comment>
<evidence type="ECO:0000256" key="5">
    <source>
        <dbReference type="ARBA" id="ARBA00022692"/>
    </source>
</evidence>
<comment type="caution">
    <text evidence="12">The sequence shown here is derived from an EMBL/GenBank/DDBJ whole genome shotgun (WGS) entry which is preliminary data.</text>
</comment>
<proteinExistence type="inferred from homology"/>
<evidence type="ECO:0000256" key="3">
    <source>
        <dbReference type="ARBA" id="ARBA00022448"/>
    </source>
</evidence>
<feature type="transmembrane region" description="Helical" evidence="11">
    <location>
        <begin position="210"/>
        <end position="231"/>
    </location>
</feature>
<dbReference type="InterPro" id="IPR036249">
    <property type="entry name" value="Thioredoxin-like_sf"/>
</dbReference>
<protein>
    <recommendedName>
        <fullName evidence="14">NADH dehydrogenase [ubiquinone] 1 alpha subcomplex subunit 13</fullName>
    </recommendedName>
</protein>
<keyword evidence="5 11" id="KW-0812">Transmembrane</keyword>
<evidence type="ECO:0000313" key="12">
    <source>
        <dbReference type="EMBL" id="KAJ2849375.1"/>
    </source>
</evidence>
<evidence type="ECO:0000256" key="9">
    <source>
        <dbReference type="ARBA" id="ARBA00023128"/>
    </source>
</evidence>
<dbReference type="PANTHER" id="PTHR12966">
    <property type="entry name" value="NADH DEHYDROGENASE UBIQUINONE 1 ALPHA SUBCOMPLEX SUBUNIT 13"/>
    <property type="match status" value="1"/>
</dbReference>
<reference evidence="12" key="1">
    <citation type="submission" date="2022-07" db="EMBL/GenBank/DDBJ databases">
        <title>Phylogenomic reconstructions and comparative analyses of Kickxellomycotina fungi.</title>
        <authorList>
            <person name="Reynolds N.K."/>
            <person name="Stajich J.E."/>
            <person name="Barry K."/>
            <person name="Grigoriev I.V."/>
            <person name="Crous P."/>
            <person name="Smith M.E."/>
        </authorList>
    </citation>
    <scope>NUCLEOTIDE SEQUENCE</scope>
    <source>
        <strain evidence="12">NRRL 1566</strain>
    </source>
</reference>
<dbReference type="Pfam" id="PF06212">
    <property type="entry name" value="GRIM-19"/>
    <property type="match status" value="1"/>
</dbReference>
<dbReference type="Proteomes" id="UP001139887">
    <property type="component" value="Unassembled WGS sequence"/>
</dbReference>
<name>A0A9W8I975_9FUNG</name>
<comment type="similarity">
    <text evidence="2">Belongs to the complex I NDUFA13 subunit family.</text>
</comment>
<dbReference type="AlphaFoldDB" id="A0A9W8I975"/>
<keyword evidence="3" id="KW-0813">Transport</keyword>